<dbReference type="PANTHER" id="PTHR31720:SF3">
    <property type="entry name" value="SERPENTINE RECEPTOR, CLASS Z-RELATED"/>
    <property type="match status" value="1"/>
</dbReference>
<keyword evidence="1" id="KW-0812">Transmembrane</keyword>
<accession>G0MJF6</accession>
<organism evidence="3">
    <name type="scientific">Caenorhabditis brenneri</name>
    <name type="common">Nematode worm</name>
    <dbReference type="NCBI Taxonomy" id="135651"/>
    <lineage>
        <taxon>Eukaryota</taxon>
        <taxon>Metazoa</taxon>
        <taxon>Ecdysozoa</taxon>
        <taxon>Nematoda</taxon>
        <taxon>Chromadorea</taxon>
        <taxon>Rhabditida</taxon>
        <taxon>Rhabditina</taxon>
        <taxon>Rhabditomorpha</taxon>
        <taxon>Rhabditoidea</taxon>
        <taxon>Rhabditidae</taxon>
        <taxon>Peloderinae</taxon>
        <taxon>Caenorhabditis</taxon>
    </lineage>
</organism>
<sequence length="150" mass="17589">MFGFQYTFLSIYAFFIVTALLYLPMMYSLYKLRHLKSIKETQPQKYLLWQTVTLLITKLVLIPIVIFYFYYVEGEYDSFGELFSDLWYFVKLDSFTTPLAMQVTYLGCNKKNLEMALSCFKRKIKTGAGLEPVPTESTISVRQINVVKMT</sequence>
<dbReference type="HOGENOM" id="CLU_127282_0_0_1"/>
<feature type="transmembrane region" description="Helical" evidence="1">
    <location>
        <begin position="46"/>
        <end position="71"/>
    </location>
</feature>
<proteinExistence type="predicted"/>
<dbReference type="EMBL" id="GL379797">
    <property type="protein sequence ID" value="EGT32504.1"/>
    <property type="molecule type" value="Genomic_DNA"/>
</dbReference>
<evidence type="ECO:0000313" key="3">
    <source>
        <dbReference type="Proteomes" id="UP000008068"/>
    </source>
</evidence>
<dbReference type="Proteomes" id="UP000008068">
    <property type="component" value="Unassembled WGS sequence"/>
</dbReference>
<evidence type="ECO:0008006" key="4">
    <source>
        <dbReference type="Google" id="ProtNLM"/>
    </source>
</evidence>
<keyword evidence="1" id="KW-0472">Membrane</keyword>
<keyword evidence="1" id="KW-1133">Transmembrane helix</keyword>
<reference evidence="3" key="1">
    <citation type="submission" date="2011-07" db="EMBL/GenBank/DDBJ databases">
        <authorList>
            <consortium name="Caenorhabditis brenneri Sequencing and Analysis Consortium"/>
            <person name="Wilson R.K."/>
        </authorList>
    </citation>
    <scope>NUCLEOTIDE SEQUENCE [LARGE SCALE GENOMIC DNA]</scope>
    <source>
        <strain evidence="3">PB2801</strain>
    </source>
</reference>
<dbReference type="InParanoid" id="G0MJF6"/>
<dbReference type="PANTHER" id="PTHR31720">
    <property type="entry name" value="SERPENTINE RECEPTOR, CLASS Z-RELATED"/>
    <property type="match status" value="1"/>
</dbReference>
<dbReference type="InterPro" id="IPR018817">
    <property type="entry name" value="7TM_GPCR_serpentine_rcpt_Srz"/>
</dbReference>
<feature type="transmembrane region" description="Helical" evidence="1">
    <location>
        <begin position="6"/>
        <end position="25"/>
    </location>
</feature>
<evidence type="ECO:0000313" key="2">
    <source>
        <dbReference type="EMBL" id="EGT32504.1"/>
    </source>
</evidence>
<keyword evidence="3" id="KW-1185">Reference proteome</keyword>
<dbReference type="Pfam" id="PF10325">
    <property type="entry name" value="7TM_GPCR_Srz"/>
    <property type="match status" value="1"/>
</dbReference>
<dbReference type="AlphaFoldDB" id="G0MJF6"/>
<evidence type="ECO:0000256" key="1">
    <source>
        <dbReference type="SAM" id="Phobius"/>
    </source>
</evidence>
<dbReference type="OrthoDB" id="5875403at2759"/>
<gene>
    <name evidence="2" type="ORF">CAEBREN_16144</name>
</gene>
<name>G0MJF6_CAEBE</name>
<protein>
    <recommendedName>
        <fullName evidence="4">Serpentine receptor class gamma</fullName>
    </recommendedName>
</protein>